<feature type="domain" description="DNA mismatch repair proteins mutS family" evidence="4">
    <location>
        <begin position="534"/>
        <end position="550"/>
    </location>
</feature>
<dbReference type="Proteomes" id="UP000734854">
    <property type="component" value="Unassembled WGS sequence"/>
</dbReference>
<evidence type="ECO:0000256" key="1">
    <source>
        <dbReference type="ARBA" id="ARBA00022741"/>
    </source>
</evidence>
<dbReference type="InterPro" id="IPR000432">
    <property type="entry name" value="DNA_mismatch_repair_MutS_C"/>
</dbReference>
<reference evidence="5 6" key="1">
    <citation type="submission" date="2020-08" db="EMBL/GenBank/DDBJ databases">
        <title>Plant Genome Project.</title>
        <authorList>
            <person name="Zhang R.-G."/>
        </authorList>
    </citation>
    <scope>NUCLEOTIDE SEQUENCE [LARGE SCALE GENOMIC DNA]</scope>
    <source>
        <tissue evidence="5">Rhizome</tissue>
    </source>
</reference>
<dbReference type="AlphaFoldDB" id="A0A8J5GU66"/>
<dbReference type="SMART" id="SM00534">
    <property type="entry name" value="MUTSac"/>
    <property type="match status" value="1"/>
</dbReference>
<protein>
    <recommendedName>
        <fullName evidence="4">DNA mismatch repair proteins mutS family domain-containing protein</fullName>
    </recommendedName>
</protein>
<organism evidence="5 6">
    <name type="scientific">Zingiber officinale</name>
    <name type="common">Ginger</name>
    <name type="synonym">Amomum zingiber</name>
    <dbReference type="NCBI Taxonomy" id="94328"/>
    <lineage>
        <taxon>Eukaryota</taxon>
        <taxon>Viridiplantae</taxon>
        <taxon>Streptophyta</taxon>
        <taxon>Embryophyta</taxon>
        <taxon>Tracheophyta</taxon>
        <taxon>Spermatophyta</taxon>
        <taxon>Magnoliopsida</taxon>
        <taxon>Liliopsida</taxon>
        <taxon>Zingiberales</taxon>
        <taxon>Zingiberaceae</taxon>
        <taxon>Zingiber</taxon>
    </lineage>
</organism>
<keyword evidence="6" id="KW-1185">Reference proteome</keyword>
<accession>A0A8J5GU66</accession>
<dbReference type="PROSITE" id="PS00486">
    <property type="entry name" value="DNA_MISMATCH_REPAIR_2"/>
    <property type="match status" value="1"/>
</dbReference>
<evidence type="ECO:0000256" key="3">
    <source>
        <dbReference type="ARBA" id="ARBA00023125"/>
    </source>
</evidence>
<evidence type="ECO:0000256" key="2">
    <source>
        <dbReference type="ARBA" id="ARBA00022840"/>
    </source>
</evidence>
<name>A0A8J5GU66_ZINOF</name>
<keyword evidence="2" id="KW-0067">ATP-binding</keyword>
<dbReference type="SUPFAM" id="SSF52540">
    <property type="entry name" value="P-loop containing nucleoside triphosphate hydrolases"/>
    <property type="match status" value="1"/>
</dbReference>
<dbReference type="PANTHER" id="PTHR48448">
    <property type="entry name" value="MUTL PROTEIN ISOFORM 1"/>
    <property type="match status" value="1"/>
</dbReference>
<sequence>MAGSALGSKTDSQEKDKYGVTSIKDNKVHLWFNYGKKLATRKRHIGNYMVNHQVENGEAMGGNTNFKSHLIGQSHIEDNSILGRFNSVEIEKLRKLLGSLNKPSSACSLTLSDACRLMSSVVSSIPDFTCIPSAKLVKLLESKEANHIELYRIKNVVDEVIHMSRNSELSGILHTLLEPTWLATGLKIEYDVMVNECICVSQKIGDILFLHDESGQEINSYEFVPAEFFEDMEFPWKGRVKRIHAEESYGQVDRAAEALSVAVMEDFFPIVTRVKSLVTPLGGPKGEICYAREHEAVWFKGKRFVPAVWANTNGEEQIRQLKPATDSKDRKVGDEWFTTSKVEDALNRSSLSKFGFLILDKYHEACDSARVKVLDLLRGLSSVLQSKLNILVFSSMLLVIAKALFSHVRSELTFWPQDQSSTEVCNKLDLTGLSPYWFDMAHGNATKNTVNMNSLFLLTGPNGGGKSSLLRSICAASLLGICGLMVPAESALIPHFDSIMLHMKAYDSPADGKSTFQIEMSEIRSIVNRSTGRSLVLIDEICRGTETVKGTCIAGSIIETLDSTGCLGIVSTHLHGIFDLPLARTHTVYKAMGTEAVDGYTKPTWKLIDGICRESLAFETAKREGIPENVIQRAQELYLSVIAQDSINHIAECSDPKPHFNCLAEVQALKDKLQCSSNSSNQLFVEKVKSAVMIICQSKLIETYKKKSPSDLAEVKCHSVGAREQPPPSTVGTSNIYVLIRPDKTLYIGQTDDLVSPWMGLVVSMKQHGIVNNNLDPFICCPLLLFASPKEQCWFTDGIMIIASAMEKACSSIL</sequence>
<comment type="caution">
    <text evidence="5">The sequence shown here is derived from an EMBL/GenBank/DDBJ whole genome shotgun (WGS) entry which is preliminary data.</text>
</comment>
<dbReference type="InterPro" id="IPR027417">
    <property type="entry name" value="P-loop_NTPase"/>
</dbReference>
<keyword evidence="3" id="KW-0238">DNA-binding</keyword>
<dbReference type="GO" id="GO:0006298">
    <property type="term" value="P:mismatch repair"/>
    <property type="evidence" value="ECO:0007669"/>
    <property type="project" value="InterPro"/>
</dbReference>
<dbReference type="GO" id="GO:0030983">
    <property type="term" value="F:mismatched DNA binding"/>
    <property type="evidence" value="ECO:0007669"/>
    <property type="project" value="InterPro"/>
</dbReference>
<dbReference type="Gene3D" id="3.40.50.300">
    <property type="entry name" value="P-loop containing nucleotide triphosphate hydrolases"/>
    <property type="match status" value="1"/>
</dbReference>
<dbReference type="Pfam" id="PF00488">
    <property type="entry name" value="MutS_V"/>
    <property type="match status" value="1"/>
</dbReference>
<evidence type="ECO:0000259" key="4">
    <source>
        <dbReference type="PROSITE" id="PS00486"/>
    </source>
</evidence>
<evidence type="ECO:0000313" key="6">
    <source>
        <dbReference type="Proteomes" id="UP000734854"/>
    </source>
</evidence>
<dbReference type="PANTHER" id="PTHR48448:SF1">
    <property type="entry name" value="MUTL PROTEIN ISOFORM 1"/>
    <property type="match status" value="1"/>
</dbReference>
<gene>
    <name evidence="5" type="ORF">ZIOFF_027999</name>
</gene>
<keyword evidence="1" id="KW-0547">Nucleotide-binding</keyword>
<evidence type="ECO:0000313" key="5">
    <source>
        <dbReference type="EMBL" id="KAG6509991.1"/>
    </source>
</evidence>
<dbReference type="InterPro" id="IPR053276">
    <property type="entry name" value="MtDNA_mismatch_repair_MutS"/>
</dbReference>
<proteinExistence type="predicted"/>
<dbReference type="CDD" id="cd03243">
    <property type="entry name" value="ABC_MutS_homologs"/>
    <property type="match status" value="1"/>
</dbReference>
<dbReference type="FunFam" id="3.40.50.300:FF:001188">
    <property type="entry name" value="DNA mismatch repair protein"/>
    <property type="match status" value="1"/>
</dbReference>
<dbReference type="GO" id="GO:0005524">
    <property type="term" value="F:ATP binding"/>
    <property type="evidence" value="ECO:0007669"/>
    <property type="project" value="UniProtKB-KW"/>
</dbReference>
<dbReference type="EMBL" id="JACMSC010000008">
    <property type="protein sequence ID" value="KAG6509991.1"/>
    <property type="molecule type" value="Genomic_DNA"/>
</dbReference>